<dbReference type="GO" id="GO:0016491">
    <property type="term" value="F:oxidoreductase activity"/>
    <property type="evidence" value="ECO:0007669"/>
    <property type="project" value="InterPro"/>
</dbReference>
<dbReference type="PANTHER" id="PTHR24960:SF84">
    <property type="entry name" value="HYDROGENASE SUBUNIT"/>
    <property type="match status" value="1"/>
</dbReference>
<dbReference type="InterPro" id="IPR019574">
    <property type="entry name" value="NADH_UbQ_OxRdtase_Gsu_4Fe4S-bd"/>
</dbReference>
<feature type="domain" description="4Fe-4S His(Cys)3-ligated-type" evidence="16">
    <location>
        <begin position="78"/>
        <end position="117"/>
    </location>
</feature>
<dbReference type="InterPro" id="IPR017900">
    <property type="entry name" value="4Fe4S_Fe_S_CS"/>
</dbReference>
<dbReference type="SUPFAM" id="SSF53706">
    <property type="entry name" value="Formate dehydrogenase/DMSO reductase, domains 1-3"/>
    <property type="match status" value="1"/>
</dbReference>
<dbReference type="PROSITE" id="PS00198">
    <property type="entry name" value="4FE4S_FER_1"/>
    <property type="match status" value="1"/>
</dbReference>
<evidence type="ECO:0000256" key="10">
    <source>
        <dbReference type="ARBA" id="ARBA00023027"/>
    </source>
</evidence>
<dbReference type="EMBL" id="FOXB01000008">
    <property type="protein sequence ID" value="SFP16608.1"/>
    <property type="molecule type" value="Genomic_DNA"/>
</dbReference>
<dbReference type="GO" id="GO:0051537">
    <property type="term" value="F:2 iron, 2 sulfur cluster binding"/>
    <property type="evidence" value="ECO:0007669"/>
    <property type="project" value="UniProtKB-KW"/>
</dbReference>
<keyword evidence="9" id="KW-0411">Iron-sulfur</keyword>
<evidence type="ECO:0000259" key="16">
    <source>
        <dbReference type="PROSITE" id="PS51839"/>
    </source>
</evidence>
<evidence type="ECO:0000256" key="1">
    <source>
        <dbReference type="ARBA" id="ARBA00001966"/>
    </source>
</evidence>
<evidence type="ECO:0000256" key="3">
    <source>
        <dbReference type="ARBA" id="ARBA00005404"/>
    </source>
</evidence>
<evidence type="ECO:0000259" key="15">
    <source>
        <dbReference type="PROSITE" id="PS51669"/>
    </source>
</evidence>
<dbReference type="Gene3D" id="3.10.20.740">
    <property type="match status" value="1"/>
</dbReference>
<keyword evidence="7" id="KW-1278">Translocase</keyword>
<reference evidence="17 18" key="1">
    <citation type="submission" date="2016-10" db="EMBL/GenBank/DDBJ databases">
        <authorList>
            <person name="de Groot N.N."/>
        </authorList>
    </citation>
    <scope>NUCLEOTIDE SEQUENCE [LARGE SCALE GENOMIC DNA]</scope>
    <source>
        <strain evidence="17 18">EP1-55-1</strain>
    </source>
</reference>
<name>A0A1I5N450_9BACT</name>
<dbReference type="InterPro" id="IPR006963">
    <property type="entry name" value="Mopterin_OxRdtase_4Fe-4S_dom"/>
</dbReference>
<evidence type="ECO:0000313" key="17">
    <source>
        <dbReference type="EMBL" id="SFP16608.1"/>
    </source>
</evidence>
<evidence type="ECO:0000256" key="5">
    <source>
        <dbReference type="ARBA" id="ARBA00022714"/>
    </source>
</evidence>
<keyword evidence="4" id="KW-0004">4Fe-4S</keyword>
<accession>A0A1I5N450</accession>
<dbReference type="SMART" id="SM00926">
    <property type="entry name" value="Molybdop_Fe4S4"/>
    <property type="match status" value="1"/>
</dbReference>
<dbReference type="Gene3D" id="3.30.70.20">
    <property type="match status" value="1"/>
</dbReference>
<dbReference type="FunFam" id="3.10.20.740:FF:000004">
    <property type="entry name" value="NADH-quinone oxidoreductase"/>
    <property type="match status" value="1"/>
</dbReference>
<dbReference type="NCBIfam" id="NF006305">
    <property type="entry name" value="PRK08493.1"/>
    <property type="match status" value="1"/>
</dbReference>
<evidence type="ECO:0000256" key="12">
    <source>
        <dbReference type="ARBA" id="ARBA00034078"/>
    </source>
</evidence>
<keyword evidence="8" id="KW-0408">Iron</keyword>
<evidence type="ECO:0000256" key="8">
    <source>
        <dbReference type="ARBA" id="ARBA00023004"/>
    </source>
</evidence>
<dbReference type="SUPFAM" id="SSF54862">
    <property type="entry name" value="4Fe-4S ferredoxins"/>
    <property type="match status" value="1"/>
</dbReference>
<keyword evidence="6" id="KW-0479">Metal-binding</keyword>
<dbReference type="InterPro" id="IPR050157">
    <property type="entry name" value="PSI_iron-sulfur_center"/>
</dbReference>
<dbReference type="STRING" id="223786.SAMN05216234_10849"/>
<protein>
    <submittedName>
        <fullName evidence="17">NADH dehydrogenase subunit G</fullName>
    </submittedName>
</protein>
<dbReference type="InterPro" id="IPR001041">
    <property type="entry name" value="2Fe-2S_ferredoxin-type"/>
</dbReference>
<dbReference type="AlphaFoldDB" id="A0A1I5N450"/>
<evidence type="ECO:0000256" key="9">
    <source>
        <dbReference type="ARBA" id="ARBA00023014"/>
    </source>
</evidence>
<keyword evidence="5" id="KW-0001">2Fe-2S</keyword>
<keyword evidence="11" id="KW-0472">Membrane</keyword>
<comment type="similarity">
    <text evidence="3">Belongs to the complex I 75 kDa subunit family.</text>
</comment>
<feature type="domain" description="4Fe-4S ferredoxin-type" evidence="14">
    <location>
        <begin position="136"/>
        <end position="155"/>
    </location>
</feature>
<feature type="domain" description="4Fe-4S Mo/W bis-MGD-type" evidence="15">
    <location>
        <begin position="237"/>
        <end position="296"/>
    </location>
</feature>
<feature type="domain" description="2Fe-2S ferredoxin-type" evidence="13">
    <location>
        <begin position="2"/>
        <end position="78"/>
    </location>
</feature>
<evidence type="ECO:0000259" key="14">
    <source>
        <dbReference type="PROSITE" id="PS51379"/>
    </source>
</evidence>
<dbReference type="InterPro" id="IPR017896">
    <property type="entry name" value="4Fe4S_Fe-S-bd"/>
</dbReference>
<dbReference type="Gene3D" id="2.20.25.90">
    <property type="entry name" value="ADC-like domains"/>
    <property type="match status" value="1"/>
</dbReference>
<dbReference type="Pfam" id="PF13237">
    <property type="entry name" value="Fer4_10"/>
    <property type="match status" value="1"/>
</dbReference>
<evidence type="ECO:0000313" key="18">
    <source>
        <dbReference type="Proteomes" id="UP000199227"/>
    </source>
</evidence>
<comment type="cofactor">
    <cofactor evidence="12">
        <name>[2Fe-2S] cluster</name>
        <dbReference type="ChEBI" id="CHEBI:190135"/>
    </cofactor>
</comment>
<dbReference type="RefSeq" id="WP_092911535.1">
    <property type="nucleotide sequence ID" value="NZ_CP136592.1"/>
</dbReference>
<dbReference type="GO" id="GO:0051539">
    <property type="term" value="F:4 iron, 4 sulfur cluster binding"/>
    <property type="evidence" value="ECO:0007669"/>
    <property type="project" value="UniProtKB-KW"/>
</dbReference>
<dbReference type="PROSITE" id="PS51839">
    <property type="entry name" value="4FE4S_HC3"/>
    <property type="match status" value="1"/>
</dbReference>
<dbReference type="Pfam" id="PF13510">
    <property type="entry name" value="Fer2_4"/>
    <property type="match status" value="1"/>
</dbReference>
<gene>
    <name evidence="17" type="ORF">SAMN05216234_10849</name>
</gene>
<evidence type="ECO:0000259" key="13">
    <source>
        <dbReference type="PROSITE" id="PS51085"/>
    </source>
</evidence>
<evidence type="ECO:0000256" key="7">
    <source>
        <dbReference type="ARBA" id="ARBA00022967"/>
    </source>
</evidence>
<dbReference type="OrthoDB" id="9816402at2"/>
<sequence>MSDITIKIDGKECKAKEGEYILNIARANGIFIPAICYLTRCSPTLACRICLVEADGKQVYACNAKAKDGMEITTLTENIAKERRAIMEVYDVNHPLECGVCDQSGECELQNYTLEMGVDEQHYAIKDTHRVAQDWGLIHYDPALCIVCERCVTVCKDMIGDSALKTVPRGGDPLDKELKNEMPKDAYAMWNKLNKSLIGPTSGDTLECTDCGECIAVCPVGALVSSDFQYTSNAWELTSIPASCAHCSAGCQLYYDVKHTSIDNPEPKIYRVKNEWNYVSLCGAGRFGYDFENRTEGKDEEAFQKALEAFKKADTIRFSSVITNEEALILNRLKEKYGYKLINEDARRYHNFLKTFSKVTGNSLYSGDLSDVHNSDFVVSIGAQLKSDNPRARYAFNNAIKMNKGAGLYFHPVKDPVIEGFGKNLICINHKPGLEEAALYLILDLFGDKEKLPKEVVNYLSKFHKKGKKTVEETIKEKVTEKVTKKVKDEETGEEKEVTEEVTKMVPKKVKKEVEVDLNGLLDILGAPEDFSDKMVKMLAKKEKFSIILGEDLINHPKAENLAKLAGLIEQCTNFKVLILPSKTNTLGVSLICDLDEKAGEYVIGYNAKGDFVLSASGNGDLDMPSINQQEGTMTIADKRVVPTNVALPYKGYTLNDLANALGLEAELTVDYTAALPESKGFKTLNFDDLPNHYTNSGEEVRGYLLEDKKVRSVKVKVDKIDESNALNGEIAYRCNPVLQFNEFTKKAHEIATDAKLYVSAEKCEKLGLSAGDRVKVTISGETVELEVEIDKFIGGEIVMVPDFDPGIDADKLFASNRFQNVNVEKV</sequence>
<dbReference type="Pfam" id="PF10588">
    <property type="entry name" value="NADH-G_4Fe-4S_3"/>
    <property type="match status" value="1"/>
</dbReference>
<dbReference type="CDD" id="cd00207">
    <property type="entry name" value="fer2"/>
    <property type="match status" value="1"/>
</dbReference>
<proteinExistence type="inferred from homology"/>
<dbReference type="PANTHER" id="PTHR24960">
    <property type="entry name" value="PHOTOSYSTEM I IRON-SULFUR CENTER-RELATED"/>
    <property type="match status" value="1"/>
</dbReference>
<evidence type="ECO:0000256" key="11">
    <source>
        <dbReference type="ARBA" id="ARBA00023136"/>
    </source>
</evidence>
<dbReference type="SUPFAM" id="SSF54292">
    <property type="entry name" value="2Fe-2S ferredoxin-like"/>
    <property type="match status" value="1"/>
</dbReference>
<organism evidence="17 18">
    <name type="scientific">Hydrogenimonas thermophila</name>
    <dbReference type="NCBI Taxonomy" id="223786"/>
    <lineage>
        <taxon>Bacteria</taxon>
        <taxon>Pseudomonadati</taxon>
        <taxon>Campylobacterota</taxon>
        <taxon>Epsilonproteobacteria</taxon>
        <taxon>Campylobacterales</taxon>
        <taxon>Hydrogenimonadaceae</taxon>
        <taxon>Hydrogenimonas</taxon>
    </lineage>
</organism>
<comment type="cofactor">
    <cofactor evidence="1">
        <name>[4Fe-4S] cluster</name>
        <dbReference type="ChEBI" id="CHEBI:49883"/>
    </cofactor>
</comment>
<feature type="domain" description="4Fe-4S ferredoxin-type" evidence="14">
    <location>
        <begin position="199"/>
        <end position="228"/>
    </location>
</feature>
<dbReference type="SMART" id="SM00929">
    <property type="entry name" value="NADH-G_4Fe-4S_3"/>
    <property type="match status" value="1"/>
</dbReference>
<keyword evidence="18" id="KW-1185">Reference proteome</keyword>
<dbReference type="PROSITE" id="PS51085">
    <property type="entry name" value="2FE2S_FER_2"/>
    <property type="match status" value="1"/>
</dbReference>
<keyword evidence="10" id="KW-0520">NAD</keyword>
<evidence type="ECO:0000256" key="4">
    <source>
        <dbReference type="ARBA" id="ARBA00022485"/>
    </source>
</evidence>
<evidence type="ECO:0000256" key="2">
    <source>
        <dbReference type="ARBA" id="ARBA00004370"/>
    </source>
</evidence>
<dbReference type="InterPro" id="IPR036010">
    <property type="entry name" value="2Fe-2S_ferredoxin-like_sf"/>
</dbReference>
<dbReference type="PROSITE" id="PS51379">
    <property type="entry name" value="4FE4S_FER_2"/>
    <property type="match status" value="2"/>
</dbReference>
<dbReference type="Proteomes" id="UP000199227">
    <property type="component" value="Unassembled WGS sequence"/>
</dbReference>
<comment type="subcellular location">
    <subcellularLocation>
        <location evidence="2">Membrane</location>
    </subcellularLocation>
</comment>
<dbReference type="GO" id="GO:0046872">
    <property type="term" value="F:metal ion binding"/>
    <property type="evidence" value="ECO:0007669"/>
    <property type="project" value="UniProtKB-KW"/>
</dbReference>
<dbReference type="PROSITE" id="PS51669">
    <property type="entry name" value="4FE4S_MOW_BIS_MGD"/>
    <property type="match status" value="1"/>
</dbReference>
<dbReference type="GO" id="GO:0016020">
    <property type="term" value="C:membrane"/>
    <property type="evidence" value="ECO:0007669"/>
    <property type="project" value="UniProtKB-SubCell"/>
</dbReference>
<evidence type="ECO:0000256" key="6">
    <source>
        <dbReference type="ARBA" id="ARBA00022723"/>
    </source>
</evidence>